<evidence type="ECO:0000256" key="3">
    <source>
        <dbReference type="ARBA" id="ARBA00023242"/>
    </source>
</evidence>
<dbReference type="FunFam" id="2.60.120.650:FF:000099">
    <property type="entry name" value="Jumonji, AT-rich interactive domain 2a"/>
    <property type="match status" value="1"/>
</dbReference>
<evidence type="ECO:0000259" key="7">
    <source>
        <dbReference type="PROSITE" id="PS51184"/>
    </source>
</evidence>
<dbReference type="KEGG" id="caua:113059064"/>
<sequence>MSRERPKRNIIQKKFDDNDGIPWSEERVVRRVLYLSLKEFKTSQKSKVENGTGIVNGSFVNGHLNGSGAKAGLFAGSCKSDRTHAVQSKDCSHEYSTEGPVRKRPRLQAQRKFAQSHPCSPSATPLKMLEAVPPSPAMLNHLTRRKPKTEDFLTFLCLRGSAALPSNMTYFGSAKDDEDLDEEEDEEEEEDSASNATSSCQSTPRRSKGPNKCIANGHVFNGHKQTAEENESSLRARGRDGVHGKEKNTVASARTSTTHNLRPNRAVQEQKQQPSKVNGTSGASAVSSRKTRDLRTPPTKAVKYPKGHVTYTKARLLKEAKLSLSTRTHTHPQHSNSGKAQISHGKMQKQVLSPATPGRLCGTDTFPHRRNGLRPSKRRWDLAGVSLTGAEVEVKRLKVQVVPLERQSRKAAQETPVRPQVAGSQRPKRTSAGKLMFTKQMHCKAKNSPTTSTRDILKPANSPQISEIPKTSNSLKQGNPSNTTEPLIQAGPKERGRRNTEAMDVPVFYPSTREFHDPLIYMEFMRGQAEAYGLYRVVPPADWRPECKLKEEMRFVSYVQHVHKLGRRWGPNVQQLACIRRHLQTQGINMEEPPLIGGCELDLARFFQILNEMGGMQQVTDLKSWGRLADLLGIPRSAQDRLAKLQEAYCQYLLSYDSLSPAQRAQLEKEVLAEKEALEKRSGPLEGQGDISQHAALLLPRSEPKNGLVNGALHRSGAREHLRELDPTAKTTRQRRLGKRGEEEGVINDHHKCIYRGKSFSLTTFFRAARNTMNMCFSKEPDTAEVEREYWRLVEEKECHVAVHCGRVDTKTHGSGFPVGKSEPFSKHGWNLTVLSNNSGSILRHLGAVPGVTIPWLNIGMVFSTSCWCRDQNSLPYIDYLHTGADCIWYCIPAEEKSKLDKVVHTLLQANGTPGLEMLERNIMISPEVLHRKGVKVYRTVQQSGQFMVCFPGTFVSKVCCGYSVSETVHFASPQWMKMGYEAAKDLKQRRIEEPFSTEKLLYQITTCERDNKQLMNAVSSLIKDLRDAEIRQRRDLFEAGLRLSARYGTHCESQADTKKQQRSRFTEDTADRRCQVCQHLCYLSMVVHESDNVVFCLECAFRYIQKCRSPRGLKMMFRYTEEQINSLVNQVCGRALENGGVKQKAVGPSKTPAKRSPRNKSNALVPLSSGRS</sequence>
<evidence type="ECO:0000256" key="2">
    <source>
        <dbReference type="ARBA" id="ARBA00022853"/>
    </source>
</evidence>
<comment type="subcellular location">
    <subcellularLocation>
        <location evidence="1">Nucleus</location>
    </subcellularLocation>
</comment>
<evidence type="ECO:0000259" key="6">
    <source>
        <dbReference type="PROSITE" id="PS51183"/>
    </source>
</evidence>
<dbReference type="PANTHER" id="PTHR10694">
    <property type="entry name" value="LYSINE-SPECIFIC DEMETHYLASE"/>
    <property type="match status" value="1"/>
</dbReference>
<proteinExistence type="predicted"/>
<evidence type="ECO:0000256" key="4">
    <source>
        <dbReference type="SAM" id="MobiDB-lite"/>
    </source>
</evidence>
<dbReference type="SUPFAM" id="SSF46774">
    <property type="entry name" value="ARID-like"/>
    <property type="match status" value="1"/>
</dbReference>
<feature type="domain" description="JmjN" evidence="6">
    <location>
        <begin position="505"/>
        <end position="546"/>
    </location>
</feature>
<keyword evidence="8" id="KW-1185">Reference proteome</keyword>
<dbReference type="Gene3D" id="1.10.150.60">
    <property type="entry name" value="ARID DNA-binding domain"/>
    <property type="match status" value="1"/>
</dbReference>
<protein>
    <submittedName>
        <fullName evidence="9">Protein Jumonji-like isoform X1</fullName>
    </submittedName>
</protein>
<dbReference type="InterPro" id="IPR003349">
    <property type="entry name" value="JmjN"/>
</dbReference>
<evidence type="ECO:0000313" key="8">
    <source>
        <dbReference type="Proteomes" id="UP000515129"/>
    </source>
</evidence>
<dbReference type="GO" id="GO:0006338">
    <property type="term" value="P:chromatin remodeling"/>
    <property type="evidence" value="ECO:0007669"/>
    <property type="project" value="TreeGrafter"/>
</dbReference>
<feature type="compositionally biased region" description="Polar residues" evidence="4">
    <location>
        <begin position="325"/>
        <end position="340"/>
    </location>
</feature>
<dbReference type="InterPro" id="IPR001606">
    <property type="entry name" value="ARID_dom"/>
</dbReference>
<feature type="region of interest" description="Disordered" evidence="4">
    <location>
        <begin position="1142"/>
        <end position="1173"/>
    </location>
</feature>
<feature type="compositionally biased region" description="Polar residues" evidence="4">
    <location>
        <begin position="249"/>
        <end position="288"/>
    </location>
</feature>
<dbReference type="Pfam" id="PF02375">
    <property type="entry name" value="JmjN"/>
    <property type="match status" value="1"/>
</dbReference>
<dbReference type="SMART" id="SM00558">
    <property type="entry name" value="JmjC"/>
    <property type="match status" value="1"/>
</dbReference>
<feature type="compositionally biased region" description="Polar residues" evidence="4">
    <location>
        <begin position="193"/>
        <end position="204"/>
    </location>
</feature>
<dbReference type="GO" id="GO:0003677">
    <property type="term" value="F:DNA binding"/>
    <property type="evidence" value="ECO:0007669"/>
    <property type="project" value="InterPro"/>
</dbReference>
<dbReference type="SMART" id="SM01014">
    <property type="entry name" value="ARID"/>
    <property type="match status" value="1"/>
</dbReference>
<dbReference type="FunFam" id="1.10.150.60:FF:000012">
    <property type="entry name" value="Blast:Protein Jumonji"/>
    <property type="match status" value="1"/>
</dbReference>
<feature type="compositionally biased region" description="Acidic residues" evidence="4">
    <location>
        <begin position="176"/>
        <end position="192"/>
    </location>
</feature>
<accession>A0A6P6LHX5</accession>
<feature type="compositionally biased region" description="Polar residues" evidence="4">
    <location>
        <begin position="461"/>
        <end position="486"/>
    </location>
</feature>
<reference evidence="9" key="1">
    <citation type="submission" date="2025-08" db="UniProtKB">
        <authorList>
            <consortium name="RefSeq"/>
        </authorList>
    </citation>
    <scope>IDENTIFICATION</scope>
    <source>
        <strain evidence="9">Wakin</strain>
        <tissue evidence="9">Muscle</tissue>
    </source>
</reference>
<evidence type="ECO:0000313" key="9">
    <source>
        <dbReference type="RefSeq" id="XP_026083076.1"/>
    </source>
</evidence>
<dbReference type="Pfam" id="PF02928">
    <property type="entry name" value="zf-C5HC2"/>
    <property type="match status" value="1"/>
</dbReference>
<keyword evidence="2" id="KW-0156">Chromatin regulator</keyword>
<dbReference type="RefSeq" id="XP_026083076.1">
    <property type="nucleotide sequence ID" value="XM_026227291.1"/>
</dbReference>
<dbReference type="InterPro" id="IPR036431">
    <property type="entry name" value="ARID_dom_sf"/>
</dbReference>
<feature type="domain" description="JmjC" evidence="7">
    <location>
        <begin position="824"/>
        <end position="988"/>
    </location>
</feature>
<dbReference type="SMART" id="SM00501">
    <property type="entry name" value="BRIGHT"/>
    <property type="match status" value="1"/>
</dbReference>
<dbReference type="Pfam" id="PF02373">
    <property type="entry name" value="JmjC"/>
    <property type="match status" value="1"/>
</dbReference>
<feature type="compositionally biased region" description="Basic and acidic residues" evidence="4">
    <location>
        <begin position="232"/>
        <end position="248"/>
    </location>
</feature>
<evidence type="ECO:0000259" key="5">
    <source>
        <dbReference type="PROSITE" id="PS51011"/>
    </source>
</evidence>
<gene>
    <name evidence="9" type="primary">LOC113059064</name>
</gene>
<dbReference type="PANTHER" id="PTHR10694:SF113">
    <property type="entry name" value="PROTEIN JUMONJI"/>
    <property type="match status" value="1"/>
</dbReference>
<dbReference type="InterPro" id="IPR004198">
    <property type="entry name" value="Znf_C5HC2"/>
</dbReference>
<dbReference type="GO" id="GO:0000785">
    <property type="term" value="C:chromatin"/>
    <property type="evidence" value="ECO:0007669"/>
    <property type="project" value="TreeGrafter"/>
</dbReference>
<dbReference type="Pfam" id="PF01388">
    <property type="entry name" value="ARID"/>
    <property type="match status" value="1"/>
</dbReference>
<dbReference type="GO" id="GO:0005634">
    <property type="term" value="C:nucleus"/>
    <property type="evidence" value="ECO:0007669"/>
    <property type="project" value="UniProtKB-SubCell"/>
</dbReference>
<dbReference type="CDD" id="cd16870">
    <property type="entry name" value="ARID_JARD2"/>
    <property type="match status" value="1"/>
</dbReference>
<feature type="region of interest" description="Disordered" evidence="4">
    <location>
        <begin position="407"/>
        <end position="430"/>
    </location>
</feature>
<dbReference type="PROSITE" id="PS51183">
    <property type="entry name" value="JMJN"/>
    <property type="match status" value="1"/>
</dbReference>
<feature type="region of interest" description="Disordered" evidence="4">
    <location>
        <begin position="443"/>
        <end position="498"/>
    </location>
</feature>
<dbReference type="SMART" id="SM00545">
    <property type="entry name" value="JmjN"/>
    <property type="match status" value="1"/>
</dbReference>
<dbReference type="GO" id="GO:0010468">
    <property type="term" value="P:regulation of gene expression"/>
    <property type="evidence" value="ECO:0007669"/>
    <property type="project" value="TreeGrafter"/>
</dbReference>
<dbReference type="OrthoDB" id="8951118at2759"/>
<dbReference type="Proteomes" id="UP000515129">
    <property type="component" value="Chromosome 41"/>
</dbReference>
<dbReference type="SUPFAM" id="SSF51197">
    <property type="entry name" value="Clavaminate synthase-like"/>
    <property type="match status" value="1"/>
</dbReference>
<dbReference type="PROSITE" id="PS51184">
    <property type="entry name" value="JMJC"/>
    <property type="match status" value="1"/>
</dbReference>
<organism evidence="8 9">
    <name type="scientific">Carassius auratus</name>
    <name type="common">Goldfish</name>
    <dbReference type="NCBI Taxonomy" id="7957"/>
    <lineage>
        <taxon>Eukaryota</taxon>
        <taxon>Metazoa</taxon>
        <taxon>Chordata</taxon>
        <taxon>Craniata</taxon>
        <taxon>Vertebrata</taxon>
        <taxon>Euteleostomi</taxon>
        <taxon>Actinopterygii</taxon>
        <taxon>Neopterygii</taxon>
        <taxon>Teleostei</taxon>
        <taxon>Ostariophysi</taxon>
        <taxon>Cypriniformes</taxon>
        <taxon>Cyprinidae</taxon>
        <taxon>Cyprininae</taxon>
        <taxon>Carassius</taxon>
    </lineage>
</organism>
<keyword evidence="3" id="KW-0539">Nucleus</keyword>
<name>A0A6P6LHX5_CARAU</name>
<feature type="region of interest" description="Disordered" evidence="4">
    <location>
        <begin position="167"/>
        <end position="303"/>
    </location>
</feature>
<dbReference type="Gene3D" id="2.60.120.650">
    <property type="entry name" value="Cupin"/>
    <property type="match status" value="1"/>
</dbReference>
<evidence type="ECO:0000256" key="1">
    <source>
        <dbReference type="ARBA" id="ARBA00004123"/>
    </source>
</evidence>
<feature type="region of interest" description="Disordered" evidence="4">
    <location>
        <begin position="325"/>
        <end position="349"/>
    </location>
</feature>
<feature type="domain" description="ARID" evidence="5">
    <location>
        <begin position="569"/>
        <end position="661"/>
    </location>
</feature>
<dbReference type="PROSITE" id="PS51011">
    <property type="entry name" value="ARID"/>
    <property type="match status" value="1"/>
</dbReference>
<dbReference type="GeneID" id="113059064"/>
<dbReference type="AlphaFoldDB" id="A0A6P6LHX5"/>
<dbReference type="InterPro" id="IPR003347">
    <property type="entry name" value="JmjC_dom"/>
</dbReference>